<dbReference type="OrthoDB" id="3684490at2759"/>
<keyword evidence="3" id="KW-1185">Reference proteome</keyword>
<proteinExistence type="predicted"/>
<gene>
    <name evidence="2" type="ORF">K505DRAFT_359432</name>
</gene>
<dbReference type="Proteomes" id="UP000799757">
    <property type="component" value="Unassembled WGS sequence"/>
</dbReference>
<accession>A0A6A6XIJ3</accession>
<name>A0A6A6XIJ3_9PLEO</name>
<sequence length="189" mass="21410">MAPYMGYTEPISPRPRPLQPAPEHSAIEYRQLVSRAVTRRLLDPLLDAWSPTEDDMDGFAKWEFDDRKRARERAREALRRLGTAWDGFCLDVEQAQQETHVLGPTRYEGPSKFATRMETEDVGVDGVEEGGRFEVADRVQCRGGGTGTGMGMGTGMMVRFPDMDPNEVKRRMEAQIGKLREFAMQRRAG</sequence>
<reference evidence="2" key="1">
    <citation type="journal article" date="2020" name="Stud. Mycol.">
        <title>101 Dothideomycetes genomes: a test case for predicting lifestyles and emergence of pathogens.</title>
        <authorList>
            <person name="Haridas S."/>
            <person name="Albert R."/>
            <person name="Binder M."/>
            <person name="Bloem J."/>
            <person name="Labutti K."/>
            <person name="Salamov A."/>
            <person name="Andreopoulos B."/>
            <person name="Baker S."/>
            <person name="Barry K."/>
            <person name="Bills G."/>
            <person name="Bluhm B."/>
            <person name="Cannon C."/>
            <person name="Castanera R."/>
            <person name="Culley D."/>
            <person name="Daum C."/>
            <person name="Ezra D."/>
            <person name="Gonzalez J."/>
            <person name="Henrissat B."/>
            <person name="Kuo A."/>
            <person name="Liang C."/>
            <person name="Lipzen A."/>
            <person name="Lutzoni F."/>
            <person name="Magnuson J."/>
            <person name="Mondo S."/>
            <person name="Nolan M."/>
            <person name="Ohm R."/>
            <person name="Pangilinan J."/>
            <person name="Park H.-J."/>
            <person name="Ramirez L."/>
            <person name="Alfaro M."/>
            <person name="Sun H."/>
            <person name="Tritt A."/>
            <person name="Yoshinaga Y."/>
            <person name="Zwiers L.-H."/>
            <person name="Turgeon B."/>
            <person name="Goodwin S."/>
            <person name="Spatafora J."/>
            <person name="Crous P."/>
            <person name="Grigoriev I."/>
        </authorList>
    </citation>
    <scope>NUCLEOTIDE SEQUENCE</scope>
    <source>
        <strain evidence="2">CBS 109.77</strain>
    </source>
</reference>
<protein>
    <submittedName>
        <fullName evidence="2">Uncharacterized protein</fullName>
    </submittedName>
</protein>
<feature type="region of interest" description="Disordered" evidence="1">
    <location>
        <begin position="1"/>
        <end position="23"/>
    </location>
</feature>
<dbReference type="EMBL" id="MU001834">
    <property type="protein sequence ID" value="KAF2796316.1"/>
    <property type="molecule type" value="Genomic_DNA"/>
</dbReference>
<evidence type="ECO:0000313" key="3">
    <source>
        <dbReference type="Proteomes" id="UP000799757"/>
    </source>
</evidence>
<organism evidence="2 3">
    <name type="scientific">Melanomma pulvis-pyrius CBS 109.77</name>
    <dbReference type="NCBI Taxonomy" id="1314802"/>
    <lineage>
        <taxon>Eukaryota</taxon>
        <taxon>Fungi</taxon>
        <taxon>Dikarya</taxon>
        <taxon>Ascomycota</taxon>
        <taxon>Pezizomycotina</taxon>
        <taxon>Dothideomycetes</taxon>
        <taxon>Pleosporomycetidae</taxon>
        <taxon>Pleosporales</taxon>
        <taxon>Melanommataceae</taxon>
        <taxon>Melanomma</taxon>
    </lineage>
</organism>
<evidence type="ECO:0000256" key="1">
    <source>
        <dbReference type="SAM" id="MobiDB-lite"/>
    </source>
</evidence>
<evidence type="ECO:0000313" key="2">
    <source>
        <dbReference type="EMBL" id="KAF2796316.1"/>
    </source>
</evidence>
<dbReference type="AlphaFoldDB" id="A0A6A6XIJ3"/>